<feature type="region of interest" description="Disordered" evidence="8">
    <location>
        <begin position="342"/>
        <end position="374"/>
    </location>
</feature>
<dbReference type="CDD" id="cd03567">
    <property type="entry name" value="VHS_GGA_metazoan"/>
    <property type="match status" value="1"/>
</dbReference>
<dbReference type="SMART" id="SM00288">
    <property type="entry name" value="VHS"/>
    <property type="match status" value="1"/>
</dbReference>
<keyword evidence="5" id="KW-0832">Ubl conjugation</keyword>
<proteinExistence type="inferred from homology"/>
<feature type="coiled-coil region" evidence="7">
    <location>
        <begin position="238"/>
        <end position="275"/>
    </location>
</feature>
<comment type="caution">
    <text evidence="11">The sequence shown here is derived from an EMBL/GenBank/DDBJ whole genome shotgun (WGS) entry which is preliminary data.</text>
</comment>
<dbReference type="AlphaFoldDB" id="A0A016SS76"/>
<gene>
    <name evidence="11" type="primary">Acey_s0185.g1028</name>
    <name evidence="11" type="synonym">Acey-apt-9</name>
    <name evidence="11" type="ORF">Y032_0185g1028</name>
</gene>
<dbReference type="SUPFAM" id="SSF48464">
    <property type="entry name" value="ENTH/VHS domain"/>
    <property type="match status" value="1"/>
</dbReference>
<keyword evidence="7" id="KW-0175">Coiled coil</keyword>
<dbReference type="PANTHER" id="PTHR45905">
    <property type="entry name" value="GOLGI-LOCALIZED, GAMMA-ADAPTIN EAR CONTAINING, ARF BINDING PROTEIN"/>
    <property type="match status" value="1"/>
</dbReference>
<evidence type="ECO:0000259" key="9">
    <source>
        <dbReference type="PROSITE" id="PS50179"/>
    </source>
</evidence>
<dbReference type="PROSITE" id="PS50909">
    <property type="entry name" value="GAT"/>
    <property type="match status" value="1"/>
</dbReference>
<dbReference type="InterPro" id="IPR027422">
    <property type="entry name" value="GGA1-3"/>
</dbReference>
<dbReference type="GO" id="GO:0006893">
    <property type="term" value="P:Golgi to plasma membrane transport"/>
    <property type="evidence" value="ECO:0007669"/>
    <property type="project" value="TreeGrafter"/>
</dbReference>
<dbReference type="Pfam" id="PF00790">
    <property type="entry name" value="VHS"/>
    <property type="match status" value="1"/>
</dbReference>
<dbReference type="GO" id="GO:0006886">
    <property type="term" value="P:intracellular protein transport"/>
    <property type="evidence" value="ECO:0007669"/>
    <property type="project" value="InterPro"/>
</dbReference>
<dbReference type="GO" id="GO:0035091">
    <property type="term" value="F:phosphatidylinositol binding"/>
    <property type="evidence" value="ECO:0007669"/>
    <property type="project" value="InterPro"/>
</dbReference>
<dbReference type="InterPro" id="IPR004152">
    <property type="entry name" value="GAT_dom"/>
</dbReference>
<dbReference type="GO" id="GO:0031267">
    <property type="term" value="F:small GTPase binding"/>
    <property type="evidence" value="ECO:0007669"/>
    <property type="project" value="InterPro"/>
</dbReference>
<evidence type="ECO:0000256" key="3">
    <source>
        <dbReference type="ARBA" id="ARBA00008099"/>
    </source>
</evidence>
<feature type="domain" description="GAT" evidence="10">
    <location>
        <begin position="208"/>
        <end position="341"/>
    </location>
</feature>
<name>A0A016SS76_9BILA</name>
<evidence type="ECO:0000313" key="11">
    <source>
        <dbReference type="EMBL" id="EYB93174.1"/>
    </source>
</evidence>
<dbReference type="Pfam" id="PF18308">
    <property type="entry name" value="GGA_N-GAT"/>
    <property type="match status" value="1"/>
</dbReference>
<reference evidence="12" key="1">
    <citation type="journal article" date="2015" name="Nat. Genet.">
        <title>The genome and transcriptome of the zoonotic hookworm Ancylostoma ceylanicum identify infection-specific gene families.</title>
        <authorList>
            <person name="Schwarz E.M."/>
            <person name="Hu Y."/>
            <person name="Antoshechkin I."/>
            <person name="Miller M.M."/>
            <person name="Sternberg P.W."/>
            <person name="Aroian R.V."/>
        </authorList>
    </citation>
    <scope>NUCLEOTIDE SEQUENCE</scope>
    <source>
        <strain evidence="12">HY135</strain>
    </source>
</reference>
<comment type="similarity">
    <text evidence="3">Belongs to the GGA protein family.</text>
</comment>
<dbReference type="InterPro" id="IPR002014">
    <property type="entry name" value="VHS_dom"/>
</dbReference>
<dbReference type="Gene3D" id="1.25.40.90">
    <property type="match status" value="1"/>
</dbReference>
<dbReference type="GO" id="GO:0034394">
    <property type="term" value="P:protein localization to cell surface"/>
    <property type="evidence" value="ECO:0007669"/>
    <property type="project" value="TreeGrafter"/>
</dbReference>
<protein>
    <recommendedName>
        <fullName evidence="13">VHS domain-containing protein</fullName>
    </recommendedName>
</protein>
<accession>A0A016SS76</accession>
<dbReference type="GO" id="GO:0005769">
    <property type="term" value="C:early endosome"/>
    <property type="evidence" value="ECO:0007669"/>
    <property type="project" value="UniProtKB-SubCell"/>
</dbReference>
<evidence type="ECO:0000256" key="8">
    <source>
        <dbReference type="SAM" id="MobiDB-lite"/>
    </source>
</evidence>
<dbReference type="InterPro" id="IPR008942">
    <property type="entry name" value="ENTH_VHS"/>
</dbReference>
<dbReference type="Proteomes" id="UP000024635">
    <property type="component" value="Unassembled WGS sequence"/>
</dbReference>
<evidence type="ECO:0008006" key="13">
    <source>
        <dbReference type="Google" id="ProtNLM"/>
    </source>
</evidence>
<dbReference type="Gene3D" id="2.60.40.1230">
    <property type="match status" value="1"/>
</dbReference>
<feature type="compositionally biased region" description="Polar residues" evidence="8">
    <location>
        <begin position="342"/>
        <end position="352"/>
    </location>
</feature>
<evidence type="ECO:0000259" key="10">
    <source>
        <dbReference type="PROSITE" id="PS50909"/>
    </source>
</evidence>
<comment type="subcellular location">
    <subcellularLocation>
        <location evidence="2">Early endosome</location>
    </subcellularLocation>
    <subcellularLocation>
        <location evidence="1">Golgi apparatus</location>
        <location evidence="1">trans-Golgi network membrane</location>
        <topology evidence="1">Peripheral membrane protein</topology>
    </subcellularLocation>
</comment>
<dbReference type="GO" id="GO:0005802">
    <property type="term" value="C:trans-Golgi network"/>
    <property type="evidence" value="ECO:0007669"/>
    <property type="project" value="InterPro"/>
</dbReference>
<evidence type="ECO:0000256" key="2">
    <source>
        <dbReference type="ARBA" id="ARBA00004412"/>
    </source>
</evidence>
<keyword evidence="12" id="KW-1185">Reference proteome</keyword>
<evidence type="ECO:0000256" key="1">
    <source>
        <dbReference type="ARBA" id="ARBA00004150"/>
    </source>
</evidence>
<dbReference type="GO" id="GO:0043130">
    <property type="term" value="F:ubiquitin binding"/>
    <property type="evidence" value="ECO:0007669"/>
    <property type="project" value="InterPro"/>
</dbReference>
<dbReference type="PANTHER" id="PTHR45905:SF1">
    <property type="entry name" value="GOLGI-LOCALIZED, GAMMA-ADAPTIN EAR CONTAINING, ARF BINDING PROTEIN"/>
    <property type="match status" value="1"/>
</dbReference>
<evidence type="ECO:0000256" key="4">
    <source>
        <dbReference type="ARBA" id="ARBA00022448"/>
    </source>
</evidence>
<dbReference type="Gene3D" id="1.20.58.160">
    <property type="match status" value="1"/>
</dbReference>
<keyword evidence="6" id="KW-0653">Protein transport</keyword>
<sequence length="630" mass="70707">MTTLQLTFTRYGRYVLAFKSLSRRSDCFATAATGIMGDHNADDKPIEYWISRSTDPFIDEETRRQNVQKLCDRVNYEADGALIATGILGHKIVSPDQDEALYSLQAVDQLVRKCGEKVHNRVGKFRFLNQLVKLITPKYLGAQTSPEVKELVIKLLYSWQRSMRHVEKFKEVYDSLREHHLITADPIIPEEEIMVVQSTPPKLAVFEDEEKSRLLKELLKSTNPDDLQAANRLIQTLVKSEDQKMERRHKRADELEQARQLCKRLEEAMMEKTAEELGITPDVIYSEAKMKTLADELMAVRPHLFRFASDATENDEEALAEILAVNDQVNQLIQKYRNFSQTGRVRQHNGGSSEEAADLLGPEPSDALSAPTSSTIPLDFHANDLLTQKCSKDVPSSSSEFPDVPFIGFDRSMTPALPRKVKPSPQPTPSVLDDLTTLIDGDLFSKQPPPQTFKTIKPTLNDLCTSSSVSNVSISPLDSLGRSNFESDLLSILPERISFDPNAVQLANVPPRTVLNKQNIHIFLYSCVPQSHHPPSSTRSFIVAIINTNVETLRHLRLTMSTANKKASVRLQDKGSLDLAGVTPKSPVATAYLMLCVLPLDDIHEVDLDFSLTYTQQFERSITGNIVLPL</sequence>
<dbReference type="SUPFAM" id="SSF89009">
    <property type="entry name" value="GAT-like domain"/>
    <property type="match status" value="1"/>
</dbReference>
<dbReference type="EMBL" id="JARK01001521">
    <property type="protein sequence ID" value="EYB93174.1"/>
    <property type="molecule type" value="Genomic_DNA"/>
</dbReference>
<dbReference type="Pfam" id="PF03127">
    <property type="entry name" value="GAT"/>
    <property type="match status" value="1"/>
</dbReference>
<evidence type="ECO:0000256" key="5">
    <source>
        <dbReference type="ARBA" id="ARBA00022843"/>
    </source>
</evidence>
<dbReference type="InterPro" id="IPR038425">
    <property type="entry name" value="GAT_sf"/>
</dbReference>
<dbReference type="OrthoDB" id="447025at2759"/>
<evidence type="ECO:0000313" key="12">
    <source>
        <dbReference type="Proteomes" id="UP000024635"/>
    </source>
</evidence>
<dbReference type="Gene3D" id="1.20.5.170">
    <property type="match status" value="1"/>
</dbReference>
<evidence type="ECO:0000256" key="7">
    <source>
        <dbReference type="SAM" id="Coils"/>
    </source>
</evidence>
<dbReference type="STRING" id="53326.A0A016SS76"/>
<organism evidence="11 12">
    <name type="scientific">Ancylostoma ceylanicum</name>
    <dbReference type="NCBI Taxonomy" id="53326"/>
    <lineage>
        <taxon>Eukaryota</taxon>
        <taxon>Metazoa</taxon>
        <taxon>Ecdysozoa</taxon>
        <taxon>Nematoda</taxon>
        <taxon>Chromadorea</taxon>
        <taxon>Rhabditida</taxon>
        <taxon>Rhabditina</taxon>
        <taxon>Rhabditomorpha</taxon>
        <taxon>Strongyloidea</taxon>
        <taxon>Ancylostomatidae</taxon>
        <taxon>Ancylostomatinae</taxon>
        <taxon>Ancylostoma</taxon>
    </lineage>
</organism>
<evidence type="ECO:0000256" key="6">
    <source>
        <dbReference type="ARBA" id="ARBA00022927"/>
    </source>
</evidence>
<dbReference type="InterPro" id="IPR041198">
    <property type="entry name" value="GGA_N-GAT"/>
</dbReference>
<keyword evidence="4" id="KW-0813">Transport</keyword>
<dbReference type="PROSITE" id="PS50179">
    <property type="entry name" value="VHS"/>
    <property type="match status" value="1"/>
</dbReference>
<feature type="domain" description="VHS" evidence="9">
    <location>
        <begin position="69"/>
        <end position="184"/>
    </location>
</feature>